<organism evidence="1 2">
    <name type="scientific">Stenotrophomonas nematodicola</name>
    <dbReference type="NCBI Taxonomy" id="2656746"/>
    <lineage>
        <taxon>Bacteria</taxon>
        <taxon>Pseudomonadati</taxon>
        <taxon>Pseudomonadota</taxon>
        <taxon>Gammaproteobacteria</taxon>
        <taxon>Lysobacterales</taxon>
        <taxon>Lysobacteraceae</taxon>
        <taxon>Stenotrophomonas</taxon>
    </lineage>
</organism>
<dbReference type="InterPro" id="IPR031325">
    <property type="entry name" value="RHS_repeat"/>
</dbReference>
<dbReference type="NCBIfam" id="TIGR01643">
    <property type="entry name" value="YD_repeat_2x"/>
    <property type="match status" value="1"/>
</dbReference>
<protein>
    <submittedName>
        <fullName evidence="1">RHS repeat domain-containing protein</fullName>
    </submittedName>
</protein>
<accession>A0ABW7D3R3</accession>
<evidence type="ECO:0000313" key="1">
    <source>
        <dbReference type="EMBL" id="MFG6111579.1"/>
    </source>
</evidence>
<sequence>MKDGRGNTITLANWKRGIPQTVGFPDATQQTATVDDAGWIRSTSDQNGFTTQYGYDAMGRITQIDRPGADTVAWNSTTQVYEAI</sequence>
<dbReference type="InterPro" id="IPR006530">
    <property type="entry name" value="YD"/>
</dbReference>
<name>A0ABW7D3R3_9GAMM</name>
<dbReference type="Gene3D" id="2.180.10.10">
    <property type="entry name" value="RHS repeat-associated core"/>
    <property type="match status" value="1"/>
</dbReference>
<dbReference type="RefSeq" id="WP_394164792.1">
    <property type="nucleotide sequence ID" value="NZ_JBHGCJ010000023.1"/>
</dbReference>
<comment type="caution">
    <text evidence="1">The sequence shown here is derived from an EMBL/GenBank/DDBJ whole genome shotgun (WGS) entry which is preliminary data.</text>
</comment>
<evidence type="ECO:0000313" key="2">
    <source>
        <dbReference type="Proteomes" id="UP001605261"/>
    </source>
</evidence>
<dbReference type="Proteomes" id="UP001605261">
    <property type="component" value="Unassembled WGS sequence"/>
</dbReference>
<dbReference type="Pfam" id="PF05593">
    <property type="entry name" value="RHS_repeat"/>
    <property type="match status" value="1"/>
</dbReference>
<keyword evidence="2" id="KW-1185">Reference proteome</keyword>
<reference evidence="1 2" key="1">
    <citation type="submission" date="2024-09" db="EMBL/GenBank/DDBJ databases">
        <authorList>
            <consortium name="All-Russian atlas of soil microorganisms"/>
            <consortium name="as a basis for the search for new antimicrobial producers and enzymes with unique properties"/>
            <person name="Sokolova E.A."/>
            <person name="Voronina E.N."/>
        </authorList>
    </citation>
    <scope>NUCLEOTIDE SEQUENCE [LARGE SCALE GENOMIC DNA]</scope>
    <source>
        <strain evidence="1 2">AF-22b-331.1</strain>
    </source>
</reference>
<proteinExistence type="predicted"/>
<gene>
    <name evidence="1" type="ORF">ACEU0G_001918</name>
</gene>
<dbReference type="EMBL" id="JBHGCJ010000023">
    <property type="protein sequence ID" value="MFG6111579.1"/>
    <property type="molecule type" value="Genomic_DNA"/>
</dbReference>